<organism evidence="1">
    <name type="scientific">Fagus sylvatica</name>
    <name type="common">Beechnut</name>
    <dbReference type="NCBI Taxonomy" id="28930"/>
    <lineage>
        <taxon>Eukaryota</taxon>
        <taxon>Viridiplantae</taxon>
        <taxon>Streptophyta</taxon>
        <taxon>Embryophyta</taxon>
        <taxon>Tracheophyta</taxon>
        <taxon>Spermatophyta</taxon>
        <taxon>Magnoliopsida</taxon>
        <taxon>eudicotyledons</taxon>
        <taxon>Gunneridae</taxon>
        <taxon>Pentapetalae</taxon>
        <taxon>rosids</taxon>
        <taxon>fabids</taxon>
        <taxon>Fagales</taxon>
        <taxon>Fagaceae</taxon>
        <taxon>Fagus</taxon>
    </lineage>
</organism>
<dbReference type="EMBL" id="OIVN01000481">
    <property type="protein sequence ID" value="SPC80940.1"/>
    <property type="molecule type" value="Genomic_DNA"/>
</dbReference>
<gene>
    <name evidence="1" type="ORF">FSB_LOCUS8822</name>
</gene>
<dbReference type="SUPFAM" id="SSF56112">
    <property type="entry name" value="Protein kinase-like (PK-like)"/>
    <property type="match status" value="1"/>
</dbReference>
<dbReference type="Gene3D" id="1.10.510.10">
    <property type="entry name" value="Transferase(Phosphotransferase) domain 1"/>
    <property type="match status" value="1"/>
</dbReference>
<dbReference type="AlphaFoldDB" id="A0A2N9F1P5"/>
<sequence>MRLKFALASAKGILYLHTEADPLDISPRYQGQQHIIGTLSIQQKLLILDFRDLHQFQILKGLRLVSVALQAGRIYEVIDDRMGSYPSECVVKFFTLALKCCEEETDARPSMAEVTRELEGIWLMMPDSDIRTTDPMVMTPPSSSSMVKNPYVPSDVFWL</sequence>
<evidence type="ECO:0008006" key="2">
    <source>
        <dbReference type="Google" id="ProtNLM"/>
    </source>
</evidence>
<protein>
    <recommendedName>
        <fullName evidence="2">Serine-threonine/tyrosine-protein kinase catalytic domain-containing protein</fullName>
    </recommendedName>
</protein>
<reference evidence="1" key="1">
    <citation type="submission" date="2018-02" db="EMBL/GenBank/DDBJ databases">
        <authorList>
            <person name="Cohen D.B."/>
            <person name="Kent A.D."/>
        </authorList>
    </citation>
    <scope>NUCLEOTIDE SEQUENCE</scope>
</reference>
<evidence type="ECO:0000313" key="1">
    <source>
        <dbReference type="EMBL" id="SPC80940.1"/>
    </source>
</evidence>
<accession>A0A2N9F1P5</accession>
<proteinExistence type="predicted"/>
<dbReference type="InterPro" id="IPR011009">
    <property type="entry name" value="Kinase-like_dom_sf"/>
</dbReference>
<name>A0A2N9F1P5_FAGSY</name>